<keyword evidence="2" id="KW-1133">Transmembrane helix</keyword>
<keyword evidence="4" id="KW-1185">Reference proteome</keyword>
<reference evidence="3 4" key="1">
    <citation type="submission" date="2016-10" db="EMBL/GenBank/DDBJ databases">
        <authorList>
            <person name="de Groot N.N."/>
        </authorList>
    </citation>
    <scope>NUCLEOTIDE SEQUENCE [LARGE SCALE GENOMIC DNA]</scope>
    <source>
        <strain evidence="3 4">CGMCC 4.2026</strain>
    </source>
</reference>
<evidence type="ECO:0000313" key="4">
    <source>
        <dbReference type="Proteomes" id="UP000181951"/>
    </source>
</evidence>
<evidence type="ECO:0000313" key="3">
    <source>
        <dbReference type="EMBL" id="SEN39071.1"/>
    </source>
</evidence>
<evidence type="ECO:0000256" key="2">
    <source>
        <dbReference type="SAM" id="Phobius"/>
    </source>
</evidence>
<feature type="region of interest" description="Disordered" evidence="1">
    <location>
        <begin position="127"/>
        <end position="149"/>
    </location>
</feature>
<gene>
    <name evidence="3" type="ORF">SAMN05216267_1004269</name>
</gene>
<keyword evidence="2" id="KW-0812">Transmembrane</keyword>
<dbReference type="EMBL" id="FODD01000004">
    <property type="protein sequence ID" value="SEN39071.1"/>
    <property type="molecule type" value="Genomic_DNA"/>
</dbReference>
<proteinExistence type="predicted"/>
<dbReference type="Proteomes" id="UP000181951">
    <property type="component" value="Unassembled WGS sequence"/>
</dbReference>
<feature type="transmembrane region" description="Helical" evidence="2">
    <location>
        <begin position="12"/>
        <end position="30"/>
    </location>
</feature>
<keyword evidence="2" id="KW-0472">Membrane</keyword>
<sequence length="149" mass="15086">MRARSAVRVRRLVRRGLTVGCGLAWWWAAVRLTLVPGARPGLGEGAVLTGWSLGLIPLHAVPVHPRISRDGPGGHAGPWHRRAAETGTGAEAEEGLGPDEGAGPDPEAAPAFEVGFVPEIAPEIVPGGALTAGADGAGAVQPPEGAGPR</sequence>
<evidence type="ECO:0000256" key="1">
    <source>
        <dbReference type="SAM" id="MobiDB-lite"/>
    </source>
</evidence>
<dbReference type="OrthoDB" id="4308741at2"/>
<feature type="compositionally biased region" description="Low complexity" evidence="1">
    <location>
        <begin position="127"/>
        <end position="139"/>
    </location>
</feature>
<accession>A0A1H8G4P9</accession>
<feature type="compositionally biased region" description="Low complexity" evidence="1">
    <location>
        <begin position="99"/>
        <end position="111"/>
    </location>
</feature>
<dbReference type="AlphaFoldDB" id="A0A1H8G4P9"/>
<organism evidence="3 4">
    <name type="scientific">Actinacidiphila rubida</name>
    <dbReference type="NCBI Taxonomy" id="310780"/>
    <lineage>
        <taxon>Bacteria</taxon>
        <taxon>Bacillati</taxon>
        <taxon>Actinomycetota</taxon>
        <taxon>Actinomycetes</taxon>
        <taxon>Kitasatosporales</taxon>
        <taxon>Streptomycetaceae</taxon>
        <taxon>Actinacidiphila</taxon>
    </lineage>
</organism>
<name>A0A1H8G4P9_9ACTN</name>
<feature type="region of interest" description="Disordered" evidence="1">
    <location>
        <begin position="67"/>
        <end position="111"/>
    </location>
</feature>
<protein>
    <submittedName>
        <fullName evidence="3">Uncharacterized protein</fullName>
    </submittedName>
</protein>
<dbReference type="RefSeq" id="WP_141726194.1">
    <property type="nucleotide sequence ID" value="NZ_FODD01000004.1"/>
</dbReference>